<evidence type="ECO:0000313" key="7">
    <source>
        <dbReference type="Proteomes" id="UP000036890"/>
    </source>
</evidence>
<reference evidence="6 7" key="1">
    <citation type="journal article" date="2012" name="J. Bacteriol.">
        <title>Genome sequence of a novel nicotine-degrading strain, Pseudomonas geniculata N1.</title>
        <authorList>
            <person name="Tang H."/>
            <person name="Yu H."/>
            <person name="Tai C."/>
            <person name="Huang K."/>
            <person name="Liu Y."/>
            <person name="Wang L."/>
            <person name="Yao Y."/>
            <person name="Wu G."/>
            <person name="Xu P."/>
        </authorList>
    </citation>
    <scope>NUCLEOTIDE SEQUENCE [LARGE SCALE GENOMIC DNA]</scope>
    <source>
        <strain evidence="6 7">N1</strain>
    </source>
</reference>
<feature type="chain" id="PRO_5005579877" evidence="4">
    <location>
        <begin position="24"/>
        <end position="281"/>
    </location>
</feature>
<sequence length="281" mass="28962">MKSTTTTVLVAAGALLVGGIATAAFMKSGDTSPDSISAGTPNGESRLVDGNATDDGARGDTLDPSAPRGLEYADVLKVDPITEKQKAYATVIGTDAVRETSTTQTPHEVCQDVTVQERLPERDGNVGGTVVGAVVGGLLGNQVGGGNGKKAATAAGAVAGGFIGNQIDKRHVGGRVVNRTERQCHTETATSESSRVTGYNVTYRNEDGTTGTMRMASKPGNRIAMGTNDVVKGYNVTYRYDGAEKTVRMDNKPASDRLPVVDGQLVTQTAAAGATAATTRQ</sequence>
<evidence type="ECO:0000256" key="1">
    <source>
        <dbReference type="ARBA" id="ARBA00004370"/>
    </source>
</evidence>
<accession>A0A0L8AEL0</accession>
<dbReference type="NCBIfam" id="NF008437">
    <property type="entry name" value="PRK11280.1"/>
    <property type="match status" value="1"/>
</dbReference>
<keyword evidence="2" id="KW-0472">Membrane</keyword>
<dbReference type="EMBL" id="AJLO02000007">
    <property type="protein sequence ID" value="KOF00828.1"/>
    <property type="molecule type" value="Genomic_DNA"/>
</dbReference>
<dbReference type="Proteomes" id="UP000036890">
    <property type="component" value="Unassembled WGS sequence"/>
</dbReference>
<proteinExistence type="predicted"/>
<evidence type="ECO:0000256" key="4">
    <source>
        <dbReference type="SAM" id="SignalP"/>
    </source>
</evidence>
<protein>
    <submittedName>
        <fullName evidence="6">Membrane protein</fullName>
    </submittedName>
</protein>
<evidence type="ECO:0000313" key="6">
    <source>
        <dbReference type="EMBL" id="KOF00828.1"/>
    </source>
</evidence>
<evidence type="ECO:0000256" key="2">
    <source>
        <dbReference type="ARBA" id="ARBA00023136"/>
    </source>
</evidence>
<dbReference type="PANTHER" id="PTHR35603:SF2">
    <property type="entry name" value="OUTER MEMBRANE LIPOPROTEIN"/>
    <property type="match status" value="1"/>
</dbReference>
<evidence type="ECO:0000256" key="3">
    <source>
        <dbReference type="SAM" id="MobiDB-lite"/>
    </source>
</evidence>
<organism evidence="6 7">
    <name type="scientific">Stenotrophomonas geniculata N1</name>
    <dbReference type="NCBI Taxonomy" id="1167641"/>
    <lineage>
        <taxon>Bacteria</taxon>
        <taxon>Pseudomonadati</taxon>
        <taxon>Pseudomonadota</taxon>
        <taxon>Gammaproteobacteria</taxon>
        <taxon>Lysobacterales</taxon>
        <taxon>Lysobacteraceae</taxon>
        <taxon>Stenotrophomonas</taxon>
    </lineage>
</organism>
<keyword evidence="4" id="KW-0732">Signal</keyword>
<dbReference type="GO" id="GO:0019867">
    <property type="term" value="C:outer membrane"/>
    <property type="evidence" value="ECO:0007669"/>
    <property type="project" value="InterPro"/>
</dbReference>
<comment type="caution">
    <text evidence="6">The sequence shown here is derived from an EMBL/GenBank/DDBJ whole genome shotgun (WGS) entry which is preliminary data.</text>
</comment>
<feature type="compositionally biased region" description="Polar residues" evidence="3">
    <location>
        <begin position="29"/>
        <end position="43"/>
    </location>
</feature>
<name>A0A0L8AEL0_9GAMM</name>
<feature type="domain" description="Glycine zipper 2TM" evidence="5">
    <location>
        <begin position="127"/>
        <end position="167"/>
    </location>
</feature>
<feature type="region of interest" description="Disordered" evidence="3">
    <location>
        <begin position="27"/>
        <end position="67"/>
    </location>
</feature>
<dbReference type="InterPro" id="IPR051407">
    <property type="entry name" value="Bact_OM_lipoprot/Surf_antigen"/>
</dbReference>
<evidence type="ECO:0000259" key="5">
    <source>
        <dbReference type="Pfam" id="PF05433"/>
    </source>
</evidence>
<dbReference type="AlphaFoldDB" id="A0A0L8AEL0"/>
<dbReference type="InterPro" id="IPR008816">
    <property type="entry name" value="Gly_zipper_2TM_dom"/>
</dbReference>
<dbReference type="RefSeq" id="WP_010486814.1">
    <property type="nucleotide sequence ID" value="NZ_AJLO02000007.1"/>
</dbReference>
<dbReference type="OrthoDB" id="9132795at2"/>
<dbReference type="Pfam" id="PF05433">
    <property type="entry name" value="Rick_17kDa_Anti"/>
    <property type="match status" value="1"/>
</dbReference>
<dbReference type="PANTHER" id="PTHR35603">
    <property type="match status" value="1"/>
</dbReference>
<gene>
    <name evidence="6" type="ORF">W7K_03605</name>
</gene>
<feature type="signal peptide" evidence="4">
    <location>
        <begin position="1"/>
        <end position="23"/>
    </location>
</feature>
<comment type="subcellular location">
    <subcellularLocation>
        <location evidence="1">Membrane</location>
    </subcellularLocation>
</comment>